<dbReference type="Pfam" id="PF13185">
    <property type="entry name" value="GAF_2"/>
    <property type="match status" value="1"/>
</dbReference>
<dbReference type="InterPro" id="IPR003018">
    <property type="entry name" value="GAF"/>
</dbReference>
<dbReference type="SMART" id="SM00065">
    <property type="entry name" value="GAF"/>
    <property type="match status" value="1"/>
</dbReference>
<evidence type="ECO:0000259" key="8">
    <source>
        <dbReference type="PROSITE" id="PS50109"/>
    </source>
</evidence>
<evidence type="ECO:0000256" key="1">
    <source>
        <dbReference type="ARBA" id="ARBA00000085"/>
    </source>
</evidence>
<evidence type="ECO:0000256" key="2">
    <source>
        <dbReference type="ARBA" id="ARBA00012438"/>
    </source>
</evidence>
<dbReference type="Proteomes" id="UP000462055">
    <property type="component" value="Unassembled WGS sequence"/>
</dbReference>
<evidence type="ECO:0000256" key="5">
    <source>
        <dbReference type="ARBA" id="ARBA00022777"/>
    </source>
</evidence>
<dbReference type="PROSITE" id="PS50109">
    <property type="entry name" value="HIS_KIN"/>
    <property type="match status" value="1"/>
</dbReference>
<accession>A0A6I4M9R4</accession>
<dbReference type="InterPro" id="IPR003594">
    <property type="entry name" value="HATPase_dom"/>
</dbReference>
<comment type="caution">
    <text evidence="9">The sequence shown here is derived from an EMBL/GenBank/DDBJ whole genome shotgun (WGS) entry which is preliminary data.</text>
</comment>
<dbReference type="Gene3D" id="1.10.287.130">
    <property type="match status" value="1"/>
</dbReference>
<keyword evidence="4" id="KW-0808">Transferase</keyword>
<dbReference type="InterPro" id="IPR036890">
    <property type="entry name" value="HATPase_C_sf"/>
</dbReference>
<reference evidence="9" key="1">
    <citation type="submission" date="2019-12" db="EMBL/GenBank/DDBJ databases">
        <title>Actinomadura physcomitrii sp. nov., a novel actinomycete isolated from moss [Physcomitrium sphaericum (Ludw) Fuernr].</title>
        <authorList>
            <person name="Zhuang X."/>
        </authorList>
    </citation>
    <scope>NUCLEOTIDE SEQUENCE [LARGE SCALE GENOMIC DNA]</scope>
    <source>
        <strain evidence="9">LD22</strain>
    </source>
</reference>
<evidence type="ECO:0000313" key="10">
    <source>
        <dbReference type="Proteomes" id="UP000462055"/>
    </source>
</evidence>
<keyword evidence="3" id="KW-0597">Phosphoprotein</keyword>
<keyword evidence="5" id="KW-0418">Kinase</keyword>
<feature type="domain" description="Histidine kinase" evidence="8">
    <location>
        <begin position="329"/>
        <end position="521"/>
    </location>
</feature>
<keyword evidence="6" id="KW-0902">Two-component regulatory system</keyword>
<dbReference type="SUPFAM" id="SSF55890">
    <property type="entry name" value="Sporulation response regulatory protein Spo0B"/>
    <property type="match status" value="1"/>
</dbReference>
<feature type="region of interest" description="Disordered" evidence="7">
    <location>
        <begin position="1"/>
        <end position="114"/>
    </location>
</feature>
<proteinExistence type="predicted"/>
<dbReference type="EC" id="2.7.13.3" evidence="2"/>
<sequence length="523" mass="56772">MREHLRAGHLNGTHPRGRRPDAQVGRPGQALHPRGTVRGQTRHRPRRPARRGGSALGRRRRQPYRQLSRHGPAVPGIPGVAARSGRRPCRRQTGAAPETVRRPRPPRREVISRPVRSCGLKGARCRRSRIPRVPPEPVVDDHEATLLASLAQLIDCATDGDIDETLTRIVDVADTVISESVAATIVLVDGRVSSGLRLAACHGLSRHYRDTMENDPDQFRASLAARAIRGHRALLARDVLGDPEFERWWRFAREEGYRSILASPMLVNGSAIGSLNIYRGTTDDLRKDEVLLVEMFARVAAGVLQTSLLLNDRDNQVTALARLVRALQDQAHEHSNRLQAIRGLIAIGEAAEALNFITEISHATSKLRSEVGTRINQPTIAGLLVALSEVAAQQDIAVEIDEDSSLDRLPATLSDSQMVTLVGNLVDNAIAAVADEPADRRRVRVSVRTGDGSLNITVRDCGSGMSMPLEDATAWGASSRAGHLGAGLSLVSRIVKSAMGVIEVSSNGSGTTFVVRVPLLDDR</sequence>
<dbReference type="PRINTS" id="PR00344">
    <property type="entry name" value="BCTRLSENSOR"/>
</dbReference>
<gene>
    <name evidence="9" type="ORF">F8568_021770</name>
</gene>
<evidence type="ECO:0000256" key="6">
    <source>
        <dbReference type="ARBA" id="ARBA00023012"/>
    </source>
</evidence>
<dbReference type="Gene3D" id="3.30.565.10">
    <property type="entry name" value="Histidine kinase-like ATPase, C-terminal domain"/>
    <property type="match status" value="1"/>
</dbReference>
<organism evidence="9 10">
    <name type="scientific">Actinomadura physcomitrii</name>
    <dbReference type="NCBI Taxonomy" id="2650748"/>
    <lineage>
        <taxon>Bacteria</taxon>
        <taxon>Bacillati</taxon>
        <taxon>Actinomycetota</taxon>
        <taxon>Actinomycetes</taxon>
        <taxon>Streptosporangiales</taxon>
        <taxon>Thermomonosporaceae</taxon>
        <taxon>Actinomadura</taxon>
    </lineage>
</organism>
<name>A0A6I4M9R4_9ACTN</name>
<dbReference type="PANTHER" id="PTHR43547">
    <property type="entry name" value="TWO-COMPONENT HISTIDINE KINASE"/>
    <property type="match status" value="1"/>
</dbReference>
<dbReference type="PANTHER" id="PTHR43547:SF10">
    <property type="entry name" value="SENSOR HISTIDINE KINASE DCUS"/>
    <property type="match status" value="1"/>
</dbReference>
<dbReference type="AlphaFoldDB" id="A0A6I4M9R4"/>
<dbReference type="EMBL" id="WBMS02000016">
    <property type="protein sequence ID" value="MWA02958.1"/>
    <property type="molecule type" value="Genomic_DNA"/>
</dbReference>
<evidence type="ECO:0000256" key="3">
    <source>
        <dbReference type="ARBA" id="ARBA00022553"/>
    </source>
</evidence>
<dbReference type="InterPro" id="IPR004358">
    <property type="entry name" value="Sig_transdc_His_kin-like_C"/>
</dbReference>
<dbReference type="Gene3D" id="3.30.450.40">
    <property type="match status" value="1"/>
</dbReference>
<dbReference type="InterPro" id="IPR005467">
    <property type="entry name" value="His_kinase_dom"/>
</dbReference>
<comment type="catalytic activity">
    <reaction evidence="1">
        <text>ATP + protein L-histidine = ADP + protein N-phospho-L-histidine.</text>
        <dbReference type="EC" id="2.7.13.3"/>
    </reaction>
</comment>
<dbReference type="SUPFAM" id="SSF55781">
    <property type="entry name" value="GAF domain-like"/>
    <property type="match status" value="1"/>
</dbReference>
<feature type="compositionally biased region" description="Basic residues" evidence="7">
    <location>
        <begin position="40"/>
        <end position="50"/>
    </location>
</feature>
<protein>
    <recommendedName>
        <fullName evidence="2">histidine kinase</fullName>
        <ecNumber evidence="2">2.7.13.3</ecNumber>
    </recommendedName>
</protein>
<dbReference type="InterPro" id="IPR029016">
    <property type="entry name" value="GAF-like_dom_sf"/>
</dbReference>
<keyword evidence="10" id="KW-1185">Reference proteome</keyword>
<dbReference type="SUPFAM" id="SSF55874">
    <property type="entry name" value="ATPase domain of HSP90 chaperone/DNA topoisomerase II/histidine kinase"/>
    <property type="match status" value="1"/>
</dbReference>
<dbReference type="SMART" id="SM00387">
    <property type="entry name" value="HATPase_c"/>
    <property type="match status" value="1"/>
</dbReference>
<dbReference type="GO" id="GO:0000155">
    <property type="term" value="F:phosphorelay sensor kinase activity"/>
    <property type="evidence" value="ECO:0007669"/>
    <property type="project" value="InterPro"/>
</dbReference>
<dbReference type="Pfam" id="PF02518">
    <property type="entry name" value="HATPase_c"/>
    <property type="match status" value="1"/>
</dbReference>
<dbReference type="InterPro" id="IPR016120">
    <property type="entry name" value="Sig_transdc_His_kin_SpoOB"/>
</dbReference>
<evidence type="ECO:0000256" key="4">
    <source>
        <dbReference type="ARBA" id="ARBA00022679"/>
    </source>
</evidence>
<evidence type="ECO:0000313" key="9">
    <source>
        <dbReference type="EMBL" id="MWA02958.1"/>
    </source>
</evidence>
<evidence type="ECO:0000256" key="7">
    <source>
        <dbReference type="SAM" id="MobiDB-lite"/>
    </source>
</evidence>